<dbReference type="AlphaFoldDB" id="A0A1Y2PFW7"/>
<dbReference type="OrthoDB" id="7172369at2"/>
<reference evidence="3 4" key="1">
    <citation type="submission" date="2015-03" db="EMBL/GenBank/DDBJ databases">
        <title>Genome sequence of Tenacibaculum sp. S2-2, isolated from intestinal microbiota of sea cucumber, Apostichopus japonicas.</title>
        <authorList>
            <person name="Shao Z."/>
            <person name="Wang L."/>
            <person name="Li X."/>
        </authorList>
    </citation>
    <scope>NUCLEOTIDE SEQUENCE [LARGE SCALE GENOMIC DNA]</scope>
    <source>
        <strain evidence="3 4">S2-2</strain>
    </source>
</reference>
<evidence type="ECO:0000259" key="2">
    <source>
        <dbReference type="Pfam" id="PF20033"/>
    </source>
</evidence>
<evidence type="ECO:0000313" key="4">
    <source>
        <dbReference type="Proteomes" id="UP000194221"/>
    </source>
</evidence>
<dbReference type="RefSeq" id="WP_143592101.1">
    <property type="nucleotide sequence ID" value="NZ_LAPZ01000003.1"/>
</dbReference>
<organism evidence="3 4">
    <name type="scientific">Tenacibaculum holothuriorum</name>
    <dbReference type="NCBI Taxonomy" id="1635173"/>
    <lineage>
        <taxon>Bacteria</taxon>
        <taxon>Pseudomonadati</taxon>
        <taxon>Bacteroidota</taxon>
        <taxon>Flavobacteriia</taxon>
        <taxon>Flavobacteriales</taxon>
        <taxon>Flavobacteriaceae</taxon>
        <taxon>Tenacibaculum</taxon>
    </lineage>
</organism>
<evidence type="ECO:0000256" key="1">
    <source>
        <dbReference type="SAM" id="SignalP"/>
    </source>
</evidence>
<dbReference type="Proteomes" id="UP000194221">
    <property type="component" value="Unassembled WGS sequence"/>
</dbReference>
<dbReference type="InterPro" id="IPR045497">
    <property type="entry name" value="DUF6438"/>
</dbReference>
<dbReference type="STRING" id="1635173.WH52_07430"/>
<dbReference type="InParanoid" id="A0A1Y2PFW7"/>
<protein>
    <recommendedName>
        <fullName evidence="2">DUF6438 domain-containing protein</fullName>
    </recommendedName>
</protein>
<feature type="domain" description="DUF6438" evidence="2">
    <location>
        <begin position="27"/>
        <end position="124"/>
    </location>
</feature>
<keyword evidence="4" id="KW-1185">Reference proteome</keyword>
<feature type="chain" id="PRO_5012892435" description="DUF6438 domain-containing protein" evidence="1">
    <location>
        <begin position="20"/>
        <end position="128"/>
    </location>
</feature>
<accession>A0A1Y2PFW7</accession>
<comment type="caution">
    <text evidence="3">The sequence shown here is derived from an EMBL/GenBank/DDBJ whole genome shotgun (WGS) entry which is preliminary data.</text>
</comment>
<dbReference type="Pfam" id="PF20033">
    <property type="entry name" value="DUF6438"/>
    <property type="match status" value="1"/>
</dbReference>
<sequence>MKYLLICLSFCLFSCKAQKNIIQQSFLYYGKTACLGKCPVFDLYIYPNGNVVYIGVENVNTLGQKNFTCTKKEIELIKNELNKLSINNNTKTVRDLPNTIIKYNGNKLIIRNNKQIEGLNKLLKKFFS</sequence>
<evidence type="ECO:0000313" key="3">
    <source>
        <dbReference type="EMBL" id="OSY88568.1"/>
    </source>
</evidence>
<proteinExistence type="predicted"/>
<keyword evidence="1" id="KW-0732">Signal</keyword>
<feature type="signal peptide" evidence="1">
    <location>
        <begin position="1"/>
        <end position="19"/>
    </location>
</feature>
<gene>
    <name evidence="3" type="ORF">WH52_07430</name>
</gene>
<name>A0A1Y2PFW7_9FLAO</name>
<dbReference type="EMBL" id="LAPZ01000003">
    <property type="protein sequence ID" value="OSY88568.1"/>
    <property type="molecule type" value="Genomic_DNA"/>
</dbReference>